<name>A0A2G2YJK0_CAPAN</name>
<accession>A0A2G2YJK0</accession>
<gene>
    <name evidence="1" type="ORF">T459_25036</name>
</gene>
<evidence type="ECO:0000313" key="2">
    <source>
        <dbReference type="Proteomes" id="UP000222542"/>
    </source>
</evidence>
<organism evidence="1 2">
    <name type="scientific">Capsicum annuum</name>
    <name type="common">Capsicum pepper</name>
    <dbReference type="NCBI Taxonomy" id="4072"/>
    <lineage>
        <taxon>Eukaryota</taxon>
        <taxon>Viridiplantae</taxon>
        <taxon>Streptophyta</taxon>
        <taxon>Embryophyta</taxon>
        <taxon>Tracheophyta</taxon>
        <taxon>Spermatophyta</taxon>
        <taxon>Magnoliopsida</taxon>
        <taxon>eudicotyledons</taxon>
        <taxon>Gunneridae</taxon>
        <taxon>Pentapetalae</taxon>
        <taxon>asterids</taxon>
        <taxon>lamiids</taxon>
        <taxon>Solanales</taxon>
        <taxon>Solanaceae</taxon>
        <taxon>Solanoideae</taxon>
        <taxon>Capsiceae</taxon>
        <taxon>Capsicum</taxon>
    </lineage>
</organism>
<evidence type="ECO:0000313" key="1">
    <source>
        <dbReference type="EMBL" id="PHT69932.1"/>
    </source>
</evidence>
<dbReference type="Proteomes" id="UP000222542">
    <property type="component" value="Unassembled WGS sequence"/>
</dbReference>
<keyword evidence="2" id="KW-1185">Reference proteome</keyword>
<protein>
    <submittedName>
        <fullName evidence="1">Uncharacterized protein</fullName>
    </submittedName>
</protein>
<sequence>MKDLGVADVILGIRIHRTPQGMALSQYHYIKKQDTVADVLEPSDNAAEIGPQVTCLSDTKAAEAADTVSATKELLAYHKNGGLGSDGDIMAAEDGAENMVHDVVLLKTAQNSATVEIATSSEDIAAENVNPSFADKGIGTEKPNTDASYDETNMHMLDDSIEAGDYPCKKEGFSYNMMGVDVTNANPGGLNLSVLAKF</sequence>
<reference evidence="1 2" key="2">
    <citation type="journal article" date="2017" name="Genome Biol.">
        <title>New reference genome sequences of hot pepper reveal the massive evolution of plant disease-resistance genes by retroduplication.</title>
        <authorList>
            <person name="Kim S."/>
            <person name="Park J."/>
            <person name="Yeom S.I."/>
            <person name="Kim Y.M."/>
            <person name="Seo E."/>
            <person name="Kim K.T."/>
            <person name="Kim M.S."/>
            <person name="Lee J.M."/>
            <person name="Cheong K."/>
            <person name="Shin H.S."/>
            <person name="Kim S.B."/>
            <person name="Han K."/>
            <person name="Lee J."/>
            <person name="Park M."/>
            <person name="Lee H.A."/>
            <person name="Lee H.Y."/>
            <person name="Lee Y."/>
            <person name="Oh S."/>
            <person name="Lee J.H."/>
            <person name="Choi E."/>
            <person name="Choi E."/>
            <person name="Lee S.E."/>
            <person name="Jeon J."/>
            <person name="Kim H."/>
            <person name="Choi G."/>
            <person name="Song H."/>
            <person name="Lee J."/>
            <person name="Lee S.C."/>
            <person name="Kwon J.K."/>
            <person name="Lee H.Y."/>
            <person name="Koo N."/>
            <person name="Hong Y."/>
            <person name="Kim R.W."/>
            <person name="Kang W.H."/>
            <person name="Huh J.H."/>
            <person name="Kang B.C."/>
            <person name="Yang T.J."/>
            <person name="Lee Y.H."/>
            <person name="Bennetzen J.L."/>
            <person name="Choi D."/>
        </authorList>
    </citation>
    <scope>NUCLEOTIDE SEQUENCE [LARGE SCALE GENOMIC DNA]</scope>
    <source>
        <strain evidence="2">cv. CM334</strain>
    </source>
</reference>
<dbReference type="Gramene" id="PHT69932">
    <property type="protein sequence ID" value="PHT69932"/>
    <property type="gene ID" value="T459_25036"/>
</dbReference>
<proteinExistence type="predicted"/>
<comment type="caution">
    <text evidence="1">The sequence shown here is derived from an EMBL/GenBank/DDBJ whole genome shotgun (WGS) entry which is preliminary data.</text>
</comment>
<dbReference type="EMBL" id="AYRZ02000010">
    <property type="protein sequence ID" value="PHT69932.1"/>
    <property type="molecule type" value="Genomic_DNA"/>
</dbReference>
<reference evidence="1 2" key="1">
    <citation type="journal article" date="2014" name="Nat. Genet.">
        <title>Genome sequence of the hot pepper provides insights into the evolution of pungency in Capsicum species.</title>
        <authorList>
            <person name="Kim S."/>
            <person name="Park M."/>
            <person name="Yeom S.I."/>
            <person name="Kim Y.M."/>
            <person name="Lee J.M."/>
            <person name="Lee H.A."/>
            <person name="Seo E."/>
            <person name="Choi J."/>
            <person name="Cheong K."/>
            <person name="Kim K.T."/>
            <person name="Jung K."/>
            <person name="Lee G.W."/>
            <person name="Oh S.K."/>
            <person name="Bae C."/>
            <person name="Kim S.B."/>
            <person name="Lee H.Y."/>
            <person name="Kim S.Y."/>
            <person name="Kim M.S."/>
            <person name="Kang B.C."/>
            <person name="Jo Y.D."/>
            <person name="Yang H.B."/>
            <person name="Jeong H.J."/>
            <person name="Kang W.H."/>
            <person name="Kwon J.K."/>
            <person name="Shin C."/>
            <person name="Lim J.Y."/>
            <person name="Park J.H."/>
            <person name="Huh J.H."/>
            <person name="Kim J.S."/>
            <person name="Kim B.D."/>
            <person name="Cohen O."/>
            <person name="Paran I."/>
            <person name="Suh M.C."/>
            <person name="Lee S.B."/>
            <person name="Kim Y.K."/>
            <person name="Shin Y."/>
            <person name="Noh S.J."/>
            <person name="Park J."/>
            <person name="Seo Y.S."/>
            <person name="Kwon S.Y."/>
            <person name="Kim H.A."/>
            <person name="Park J.M."/>
            <person name="Kim H.J."/>
            <person name="Choi S.B."/>
            <person name="Bosland P.W."/>
            <person name="Reeves G."/>
            <person name="Jo S.H."/>
            <person name="Lee B.W."/>
            <person name="Cho H.T."/>
            <person name="Choi H.S."/>
            <person name="Lee M.S."/>
            <person name="Yu Y."/>
            <person name="Do Choi Y."/>
            <person name="Park B.S."/>
            <person name="van Deynze A."/>
            <person name="Ashrafi H."/>
            <person name="Hill T."/>
            <person name="Kim W.T."/>
            <person name="Pai H.S."/>
            <person name="Ahn H.K."/>
            <person name="Yeam I."/>
            <person name="Giovannoni J.J."/>
            <person name="Rose J.K."/>
            <person name="Sorensen I."/>
            <person name="Lee S.J."/>
            <person name="Kim R.W."/>
            <person name="Choi I.Y."/>
            <person name="Choi B.S."/>
            <person name="Lim J.S."/>
            <person name="Lee Y.H."/>
            <person name="Choi D."/>
        </authorList>
    </citation>
    <scope>NUCLEOTIDE SEQUENCE [LARGE SCALE GENOMIC DNA]</scope>
    <source>
        <strain evidence="2">cv. CM334</strain>
    </source>
</reference>
<dbReference type="AlphaFoldDB" id="A0A2G2YJK0"/>